<dbReference type="Proteomes" id="UP000008744">
    <property type="component" value="Unassembled WGS sequence"/>
</dbReference>
<evidence type="ECO:0000313" key="1">
    <source>
        <dbReference type="EMBL" id="EDW36660.1"/>
    </source>
</evidence>
<feature type="non-terminal residue" evidence="1">
    <location>
        <position position="1"/>
    </location>
</feature>
<evidence type="ECO:0000313" key="2">
    <source>
        <dbReference type="Proteomes" id="UP000008744"/>
    </source>
</evidence>
<proteinExistence type="predicted"/>
<protein>
    <submittedName>
        <fullName evidence="1">GL15606</fullName>
    </submittedName>
</protein>
<sequence length="198" mass="21551">ALDRASRDAIVEILGDEEEGLYTHQSKDDRGLRIVVRGLHCTTPTAWLNKAMLEAGFTVTFSRVLPSRYEKQTNYNLFGAEIAPQADRGELALKRLDSHLVSVERLAKTKVPVQCHRCQPIHAPAPSHTPATPTVPMVGKANRLGLVDEVLHEPEVVADGSGAATRDALSLVMPTVCVVGRAAAGPATQARMWDCWRP</sequence>
<name>B4IRH8_DROPE</name>
<accession>B4IRH8</accession>
<organism evidence="2">
    <name type="scientific">Drosophila persimilis</name>
    <name type="common">Fruit fly</name>
    <dbReference type="NCBI Taxonomy" id="7234"/>
    <lineage>
        <taxon>Eukaryota</taxon>
        <taxon>Metazoa</taxon>
        <taxon>Ecdysozoa</taxon>
        <taxon>Arthropoda</taxon>
        <taxon>Hexapoda</taxon>
        <taxon>Insecta</taxon>
        <taxon>Pterygota</taxon>
        <taxon>Neoptera</taxon>
        <taxon>Endopterygota</taxon>
        <taxon>Diptera</taxon>
        <taxon>Brachycera</taxon>
        <taxon>Muscomorpha</taxon>
        <taxon>Ephydroidea</taxon>
        <taxon>Drosophilidae</taxon>
        <taxon>Drosophila</taxon>
        <taxon>Sophophora</taxon>
    </lineage>
</organism>
<gene>
    <name evidence="1" type="primary">Dper\GL15606</name>
    <name evidence="1" type="ORF">Dper_GL15606</name>
</gene>
<keyword evidence="2" id="KW-1185">Reference proteome</keyword>
<dbReference type="HOGENOM" id="CLU_1381138_0_0_1"/>
<dbReference type="PhylomeDB" id="B4IRH8"/>
<reference evidence="1 2" key="1">
    <citation type="journal article" date="2007" name="Nature">
        <title>Evolution of genes and genomes on the Drosophila phylogeny.</title>
        <authorList>
            <consortium name="Drosophila 12 Genomes Consortium"/>
            <person name="Clark A.G."/>
            <person name="Eisen M.B."/>
            <person name="Smith D.R."/>
            <person name="Bergman C.M."/>
            <person name="Oliver B."/>
            <person name="Markow T.A."/>
            <person name="Kaufman T.C."/>
            <person name="Kellis M."/>
            <person name="Gelbart W."/>
            <person name="Iyer V.N."/>
            <person name="Pollard D.A."/>
            <person name="Sackton T.B."/>
            <person name="Larracuente A.M."/>
            <person name="Singh N.D."/>
            <person name="Abad J.P."/>
            <person name="Abt D.N."/>
            <person name="Adryan B."/>
            <person name="Aguade M."/>
            <person name="Akashi H."/>
            <person name="Anderson W.W."/>
            <person name="Aquadro C.F."/>
            <person name="Ardell D.H."/>
            <person name="Arguello R."/>
            <person name="Artieri C.G."/>
            <person name="Barbash D.A."/>
            <person name="Barker D."/>
            <person name="Barsanti P."/>
            <person name="Batterham P."/>
            <person name="Batzoglou S."/>
            <person name="Begun D."/>
            <person name="Bhutkar A."/>
            <person name="Blanco E."/>
            <person name="Bosak S.A."/>
            <person name="Bradley R.K."/>
            <person name="Brand A.D."/>
            <person name="Brent M.R."/>
            <person name="Brooks A.N."/>
            <person name="Brown R.H."/>
            <person name="Butlin R.K."/>
            <person name="Caggese C."/>
            <person name="Calvi B.R."/>
            <person name="Bernardo de Carvalho A."/>
            <person name="Caspi A."/>
            <person name="Castrezana S."/>
            <person name="Celniker S.E."/>
            <person name="Chang J.L."/>
            <person name="Chapple C."/>
            <person name="Chatterji S."/>
            <person name="Chinwalla A."/>
            <person name="Civetta A."/>
            <person name="Clifton S.W."/>
            <person name="Comeron J.M."/>
            <person name="Costello J.C."/>
            <person name="Coyne J.A."/>
            <person name="Daub J."/>
            <person name="David R.G."/>
            <person name="Delcher A.L."/>
            <person name="Delehaunty K."/>
            <person name="Do C.B."/>
            <person name="Ebling H."/>
            <person name="Edwards K."/>
            <person name="Eickbush T."/>
            <person name="Evans J.D."/>
            <person name="Filipski A."/>
            <person name="Findeiss S."/>
            <person name="Freyhult E."/>
            <person name="Fulton L."/>
            <person name="Fulton R."/>
            <person name="Garcia A.C."/>
            <person name="Gardiner A."/>
            <person name="Garfield D.A."/>
            <person name="Garvin B.E."/>
            <person name="Gibson G."/>
            <person name="Gilbert D."/>
            <person name="Gnerre S."/>
            <person name="Godfrey J."/>
            <person name="Good R."/>
            <person name="Gotea V."/>
            <person name="Gravely B."/>
            <person name="Greenberg A.J."/>
            <person name="Griffiths-Jones S."/>
            <person name="Gross S."/>
            <person name="Guigo R."/>
            <person name="Gustafson E.A."/>
            <person name="Haerty W."/>
            <person name="Hahn M.W."/>
            <person name="Halligan D.L."/>
            <person name="Halpern A.L."/>
            <person name="Halter G.M."/>
            <person name="Han M.V."/>
            <person name="Heger A."/>
            <person name="Hillier L."/>
            <person name="Hinrichs A.S."/>
            <person name="Holmes I."/>
            <person name="Hoskins R.A."/>
            <person name="Hubisz M.J."/>
            <person name="Hultmark D."/>
            <person name="Huntley M.A."/>
            <person name="Jaffe D.B."/>
            <person name="Jagadeeshan S."/>
            <person name="Jeck W.R."/>
            <person name="Johnson J."/>
            <person name="Jones C.D."/>
            <person name="Jordan W.C."/>
            <person name="Karpen G.H."/>
            <person name="Kataoka E."/>
            <person name="Keightley P.D."/>
            <person name="Kheradpour P."/>
            <person name="Kirkness E.F."/>
            <person name="Koerich L.B."/>
            <person name="Kristiansen K."/>
            <person name="Kudrna D."/>
            <person name="Kulathinal R.J."/>
            <person name="Kumar S."/>
            <person name="Kwok R."/>
            <person name="Lander E."/>
            <person name="Langley C.H."/>
            <person name="Lapoint R."/>
            <person name="Lazzaro B.P."/>
            <person name="Lee S.J."/>
            <person name="Levesque L."/>
            <person name="Li R."/>
            <person name="Lin C.F."/>
            <person name="Lin M.F."/>
            <person name="Lindblad-Toh K."/>
            <person name="Llopart A."/>
            <person name="Long M."/>
            <person name="Low L."/>
            <person name="Lozovsky E."/>
            <person name="Lu J."/>
            <person name="Luo M."/>
            <person name="Machado C.A."/>
            <person name="Makalowski W."/>
            <person name="Marzo M."/>
            <person name="Matsuda M."/>
            <person name="Matzkin L."/>
            <person name="McAllister B."/>
            <person name="McBride C.S."/>
            <person name="McKernan B."/>
            <person name="McKernan K."/>
            <person name="Mendez-Lago M."/>
            <person name="Minx P."/>
            <person name="Mollenhauer M.U."/>
            <person name="Montooth K."/>
            <person name="Mount S.M."/>
            <person name="Mu X."/>
            <person name="Myers E."/>
            <person name="Negre B."/>
            <person name="Newfeld S."/>
            <person name="Nielsen R."/>
            <person name="Noor M.A."/>
            <person name="O'Grady P."/>
            <person name="Pachter L."/>
            <person name="Papaceit M."/>
            <person name="Parisi M.J."/>
            <person name="Parisi M."/>
            <person name="Parts L."/>
            <person name="Pedersen J.S."/>
            <person name="Pesole G."/>
            <person name="Phillippy A.M."/>
            <person name="Ponting C.P."/>
            <person name="Pop M."/>
            <person name="Porcelli D."/>
            <person name="Powell J.R."/>
            <person name="Prohaska S."/>
            <person name="Pruitt K."/>
            <person name="Puig M."/>
            <person name="Quesneville H."/>
            <person name="Ram K.R."/>
            <person name="Rand D."/>
            <person name="Rasmussen M.D."/>
            <person name="Reed L.K."/>
            <person name="Reenan R."/>
            <person name="Reily A."/>
            <person name="Remington K.A."/>
            <person name="Rieger T.T."/>
            <person name="Ritchie M.G."/>
            <person name="Robin C."/>
            <person name="Rogers Y.H."/>
            <person name="Rohde C."/>
            <person name="Rozas J."/>
            <person name="Rubenfield M.J."/>
            <person name="Ruiz A."/>
            <person name="Russo S."/>
            <person name="Salzberg S.L."/>
            <person name="Sanchez-Gracia A."/>
            <person name="Saranga D.J."/>
            <person name="Sato H."/>
            <person name="Schaeffer S.W."/>
            <person name="Schatz M.C."/>
            <person name="Schlenke T."/>
            <person name="Schwartz R."/>
            <person name="Segarra C."/>
            <person name="Singh R.S."/>
            <person name="Sirot L."/>
            <person name="Sirota M."/>
            <person name="Sisneros N.B."/>
            <person name="Smith C.D."/>
            <person name="Smith T.F."/>
            <person name="Spieth J."/>
            <person name="Stage D.E."/>
            <person name="Stark A."/>
            <person name="Stephan W."/>
            <person name="Strausberg R.L."/>
            <person name="Strempel S."/>
            <person name="Sturgill D."/>
            <person name="Sutton G."/>
            <person name="Sutton G.G."/>
            <person name="Tao W."/>
            <person name="Teichmann S."/>
            <person name="Tobari Y.N."/>
            <person name="Tomimura Y."/>
            <person name="Tsolas J.M."/>
            <person name="Valente V.L."/>
            <person name="Venter E."/>
            <person name="Venter J.C."/>
            <person name="Vicario S."/>
            <person name="Vieira F.G."/>
            <person name="Vilella A.J."/>
            <person name="Villasante A."/>
            <person name="Walenz B."/>
            <person name="Wang J."/>
            <person name="Wasserman M."/>
            <person name="Watts T."/>
            <person name="Wilson D."/>
            <person name="Wilson R.K."/>
            <person name="Wing R.A."/>
            <person name="Wolfner M.F."/>
            <person name="Wong A."/>
            <person name="Wong G.K."/>
            <person name="Wu C.I."/>
            <person name="Wu G."/>
            <person name="Yamamoto D."/>
            <person name="Yang H.P."/>
            <person name="Yang S.P."/>
            <person name="Yorke J.A."/>
            <person name="Yoshida K."/>
            <person name="Zdobnov E."/>
            <person name="Zhang P."/>
            <person name="Zhang Y."/>
            <person name="Zimin A.V."/>
            <person name="Baldwin J."/>
            <person name="Abdouelleil A."/>
            <person name="Abdulkadir J."/>
            <person name="Abebe A."/>
            <person name="Abera B."/>
            <person name="Abreu J."/>
            <person name="Acer S.C."/>
            <person name="Aftuck L."/>
            <person name="Alexander A."/>
            <person name="An P."/>
            <person name="Anderson E."/>
            <person name="Anderson S."/>
            <person name="Arachi H."/>
            <person name="Azer M."/>
            <person name="Bachantsang P."/>
            <person name="Barry A."/>
            <person name="Bayul T."/>
            <person name="Berlin A."/>
            <person name="Bessette D."/>
            <person name="Bloom T."/>
            <person name="Blye J."/>
            <person name="Boguslavskiy L."/>
            <person name="Bonnet C."/>
            <person name="Boukhgalter B."/>
            <person name="Bourzgui I."/>
            <person name="Brown A."/>
            <person name="Cahill P."/>
            <person name="Channer S."/>
            <person name="Cheshatsang Y."/>
            <person name="Chuda L."/>
            <person name="Citroen M."/>
            <person name="Collymore A."/>
            <person name="Cooke P."/>
            <person name="Costello M."/>
            <person name="D'Aco K."/>
            <person name="Daza R."/>
            <person name="De Haan G."/>
            <person name="DeGray S."/>
            <person name="DeMaso C."/>
            <person name="Dhargay N."/>
            <person name="Dooley K."/>
            <person name="Dooley E."/>
            <person name="Doricent M."/>
            <person name="Dorje P."/>
            <person name="Dorjee K."/>
            <person name="Dupes A."/>
            <person name="Elong R."/>
            <person name="Falk J."/>
            <person name="Farina A."/>
            <person name="Faro S."/>
            <person name="Ferguson D."/>
            <person name="Fisher S."/>
            <person name="Foley C.D."/>
            <person name="Franke A."/>
            <person name="Friedrich D."/>
            <person name="Gadbois L."/>
            <person name="Gearin G."/>
            <person name="Gearin C.R."/>
            <person name="Giannoukos G."/>
            <person name="Goode T."/>
            <person name="Graham J."/>
            <person name="Grandbois E."/>
            <person name="Grewal S."/>
            <person name="Gyaltsen K."/>
            <person name="Hafez N."/>
            <person name="Hagos B."/>
            <person name="Hall J."/>
            <person name="Henson C."/>
            <person name="Hollinger A."/>
            <person name="Honan T."/>
            <person name="Huard M.D."/>
            <person name="Hughes L."/>
            <person name="Hurhula B."/>
            <person name="Husby M.E."/>
            <person name="Kamat A."/>
            <person name="Kanga B."/>
            <person name="Kashin S."/>
            <person name="Khazanovich D."/>
            <person name="Kisner P."/>
            <person name="Lance K."/>
            <person name="Lara M."/>
            <person name="Lee W."/>
            <person name="Lennon N."/>
            <person name="Letendre F."/>
            <person name="LeVine R."/>
            <person name="Lipovsky A."/>
            <person name="Liu X."/>
            <person name="Liu J."/>
            <person name="Liu S."/>
            <person name="Lokyitsang T."/>
            <person name="Lokyitsang Y."/>
            <person name="Lubonja R."/>
            <person name="Lui A."/>
            <person name="MacDonald P."/>
            <person name="Magnisalis V."/>
            <person name="Maru K."/>
            <person name="Matthews C."/>
            <person name="McCusker W."/>
            <person name="McDonough S."/>
            <person name="Mehta T."/>
            <person name="Meldrim J."/>
            <person name="Meneus L."/>
            <person name="Mihai O."/>
            <person name="Mihalev A."/>
            <person name="Mihova T."/>
            <person name="Mittelman R."/>
            <person name="Mlenga V."/>
            <person name="Montmayeur A."/>
            <person name="Mulrain L."/>
            <person name="Navidi A."/>
            <person name="Naylor J."/>
            <person name="Negash T."/>
            <person name="Nguyen T."/>
            <person name="Nguyen N."/>
            <person name="Nicol R."/>
            <person name="Norbu C."/>
            <person name="Norbu N."/>
            <person name="Novod N."/>
            <person name="O'Neill B."/>
            <person name="Osman S."/>
            <person name="Markiewicz E."/>
            <person name="Oyono O.L."/>
            <person name="Patti C."/>
            <person name="Phunkhang P."/>
            <person name="Pierre F."/>
            <person name="Priest M."/>
            <person name="Raghuraman S."/>
            <person name="Rege F."/>
            <person name="Reyes R."/>
            <person name="Rise C."/>
            <person name="Rogov P."/>
            <person name="Ross K."/>
            <person name="Ryan E."/>
            <person name="Settipalli S."/>
            <person name="Shea T."/>
            <person name="Sherpa N."/>
            <person name="Shi L."/>
            <person name="Shih D."/>
            <person name="Sparrow T."/>
            <person name="Spaulding J."/>
            <person name="Stalker J."/>
            <person name="Stange-Thomann N."/>
            <person name="Stavropoulos S."/>
            <person name="Stone C."/>
            <person name="Strader C."/>
            <person name="Tesfaye S."/>
            <person name="Thomson T."/>
            <person name="Thoulutsang Y."/>
            <person name="Thoulutsang D."/>
            <person name="Topham K."/>
            <person name="Topping I."/>
            <person name="Tsamla T."/>
            <person name="Vassiliev H."/>
            <person name="Vo A."/>
            <person name="Wangchuk T."/>
            <person name="Wangdi T."/>
            <person name="Weiand M."/>
            <person name="Wilkinson J."/>
            <person name="Wilson A."/>
            <person name="Yadav S."/>
            <person name="Young G."/>
            <person name="Yu Q."/>
            <person name="Zembek L."/>
            <person name="Zhong D."/>
            <person name="Zimmer A."/>
            <person name="Zwirko Z."/>
            <person name="Jaffe D.B."/>
            <person name="Alvarez P."/>
            <person name="Brockman W."/>
            <person name="Butler J."/>
            <person name="Chin C."/>
            <person name="Gnerre S."/>
            <person name="Grabherr M."/>
            <person name="Kleber M."/>
            <person name="Mauceli E."/>
            <person name="MacCallum I."/>
        </authorList>
    </citation>
    <scope>NUCLEOTIDE SEQUENCE [LARGE SCALE GENOMIC DNA]</scope>
    <source>
        <strain evidence="2">MSH-3 / Tucson 14011-0111.49</strain>
    </source>
</reference>
<dbReference type="AlphaFoldDB" id="B4IRH8"/>
<dbReference type="EMBL" id="CH693550">
    <property type="protein sequence ID" value="EDW36660.1"/>
    <property type="molecule type" value="Genomic_DNA"/>
</dbReference>